<dbReference type="PROSITE" id="PS50112">
    <property type="entry name" value="PAS"/>
    <property type="match status" value="1"/>
</dbReference>
<dbReference type="SUPFAM" id="SSF55785">
    <property type="entry name" value="PYP-like sensor domain (PAS domain)"/>
    <property type="match status" value="2"/>
</dbReference>
<dbReference type="FunFam" id="3.30.450.20:FF:000019">
    <property type="entry name" value="Aryl hydrocarbon receptor 1"/>
    <property type="match status" value="1"/>
</dbReference>
<reference evidence="9" key="5">
    <citation type="submission" date="2025-09" db="UniProtKB">
        <authorList>
            <consortium name="Ensembl"/>
        </authorList>
    </citation>
    <scope>IDENTIFICATION</scope>
</reference>
<sequence>LIGLIMLYIADSKDCVVYLFRKPATDAIKSNPSKRHRDRLNCELERLTNVLPFPENVCSRLDKLSVLRLSVGYLKVKSFFNATTENNGVTFPTKNGGDINKIGAMSFSEGDLLLQALNGFVLVVTAEGYVFYASPTIQDYLGFHQSDVVYQSVFEFIHVDDRAMFRRHLHFALNPNLLDTDKEGDGYNNHTNSSDITRNVVTYNPQHIPPENSSFLERNFACRFRCLLDNSSGFLKLNFQGRLKLLHGQRQKAEDGSLIQPQLALFAIATPVQTPAILEIRTKTLIFQTKHKLDFTPMGIDSRGKVVLGYTEMELCMRGSGYQFIHAADMMYCADNHVRMIKTGESGMTVFRLLMKNGGWVWVQANARLVYKGGRPDFIIARQRALVNAEGEEHLRQRSMQLPFSLTTGEAVLYDTHPTLNITNPKINNTQPSLLNGTEQKASDPASILGYMQSQEKSIYNQPSEIQFTADDAFLDSWALFNVPSHSLRDETVKEEDMMDVLEQLAKDGDLCTALQQIEVDNTELNYLENALLSMTKDSRDSDRTFGSDEILTNDIFSYVEDALSKETNRFVPTQPVGPIATNADLMGGHSGQLSATAADSGCDFIVGPNFESSRENNPDLRAHTKQDSIGMANSLFQEVVTMASATEDSKRLSLVSPNAAMGINVPGHHEDMSPQSLLNNLSQAELTGQEDTSPQTLLSNLSHTEQSGLILYGNKDPSLFTQKNCGPKATPGIFSINASSCLQLQKNTQNGIDRVQCYTGSSYQSEPFPVNQTENMQINNSQNNFQQPSHPTINNWNKMALGAETHTLSLSAHNSCVSSDMNPCYLNPSRCPQQSKMQPFQQWQQAQPVQPGSSPLKSRLVSECCFQALDNPGFPLVDVLPESSQSCSAERNNLLNDMYHSPPDRLRGGPCSLLSSCMFDNHSPLDTNADQLHPQAQAVTISAGCRTKPSKNSPPQASCYFQWMHNKPVVGTCSIPQEDACISPLSCQMASGIAPVDMRKAFQRYLGCNGQTQVEIVPVEDSSFSCSTLARGVYLSEISKGNCCNL</sequence>
<dbReference type="CDD" id="cd19696">
    <property type="entry name" value="bHLH-PAS_AhR_like"/>
    <property type="match status" value="1"/>
</dbReference>
<evidence type="ECO:0008006" key="11">
    <source>
        <dbReference type="Google" id="ProtNLM"/>
    </source>
</evidence>
<evidence type="ECO:0000256" key="3">
    <source>
        <dbReference type="ARBA" id="ARBA00023125"/>
    </source>
</evidence>
<organism evidence="9 10">
    <name type="scientific">Electrophorus electricus</name>
    <name type="common">Electric eel</name>
    <name type="synonym">Gymnotus electricus</name>
    <dbReference type="NCBI Taxonomy" id="8005"/>
    <lineage>
        <taxon>Eukaryota</taxon>
        <taxon>Metazoa</taxon>
        <taxon>Chordata</taxon>
        <taxon>Craniata</taxon>
        <taxon>Vertebrata</taxon>
        <taxon>Euteleostomi</taxon>
        <taxon>Actinopterygii</taxon>
        <taxon>Neopterygii</taxon>
        <taxon>Teleostei</taxon>
        <taxon>Ostariophysi</taxon>
        <taxon>Gymnotiformes</taxon>
        <taxon>Gymnotoidei</taxon>
        <taxon>Gymnotidae</taxon>
        <taxon>Electrophorus</taxon>
    </lineage>
</organism>
<gene>
    <name evidence="9" type="primary">LOC113577413</name>
</gene>
<dbReference type="GO" id="GO:0006805">
    <property type="term" value="P:xenobiotic metabolic process"/>
    <property type="evidence" value="ECO:0007669"/>
    <property type="project" value="InterPro"/>
</dbReference>
<dbReference type="PANTHER" id="PTHR10649">
    <property type="entry name" value="ARYL HYDROCARBON RECEPTOR"/>
    <property type="match status" value="1"/>
</dbReference>
<proteinExistence type="predicted"/>
<evidence type="ECO:0000256" key="2">
    <source>
        <dbReference type="ARBA" id="ARBA00023015"/>
    </source>
</evidence>
<reference evidence="9" key="4">
    <citation type="submission" date="2025-08" db="UniProtKB">
        <authorList>
            <consortium name="Ensembl"/>
        </authorList>
    </citation>
    <scope>IDENTIFICATION</scope>
</reference>
<dbReference type="SMART" id="SM00353">
    <property type="entry name" value="HLH"/>
    <property type="match status" value="1"/>
</dbReference>
<dbReference type="InterPro" id="IPR013655">
    <property type="entry name" value="PAS_fold_3"/>
</dbReference>
<keyword evidence="5" id="KW-0804">Transcription</keyword>
<feature type="domain" description="BHLH" evidence="8">
    <location>
        <begin position="24"/>
        <end position="77"/>
    </location>
</feature>
<dbReference type="InterPro" id="IPR036638">
    <property type="entry name" value="HLH_DNA-bd_sf"/>
</dbReference>
<dbReference type="CDD" id="cd00130">
    <property type="entry name" value="PAS"/>
    <property type="match status" value="2"/>
</dbReference>
<dbReference type="Proteomes" id="UP000314983">
    <property type="component" value="Chromosome 25"/>
</dbReference>
<evidence type="ECO:0000256" key="1">
    <source>
        <dbReference type="ARBA" id="ARBA00004123"/>
    </source>
</evidence>
<dbReference type="GO" id="GO:0000976">
    <property type="term" value="F:transcription cis-regulatory region binding"/>
    <property type="evidence" value="ECO:0007669"/>
    <property type="project" value="TreeGrafter"/>
</dbReference>
<keyword evidence="6" id="KW-0539">Nucleus</keyword>
<dbReference type="Pfam" id="PF08447">
    <property type="entry name" value="PAS_3"/>
    <property type="match status" value="1"/>
</dbReference>
<dbReference type="PROSITE" id="PS50888">
    <property type="entry name" value="BHLH"/>
    <property type="match status" value="1"/>
</dbReference>
<evidence type="ECO:0000259" key="8">
    <source>
        <dbReference type="PROSITE" id="PS50888"/>
    </source>
</evidence>
<evidence type="ECO:0000313" key="9">
    <source>
        <dbReference type="Ensembl" id="ENSEEEP00000048096.2"/>
    </source>
</evidence>
<evidence type="ECO:0000256" key="4">
    <source>
        <dbReference type="ARBA" id="ARBA00023159"/>
    </source>
</evidence>
<dbReference type="GO" id="GO:0004879">
    <property type="term" value="F:nuclear receptor activity"/>
    <property type="evidence" value="ECO:0007669"/>
    <property type="project" value="TreeGrafter"/>
</dbReference>
<keyword evidence="2" id="KW-0805">Transcription regulation</keyword>
<keyword evidence="4" id="KW-0010">Activator</keyword>
<evidence type="ECO:0000259" key="7">
    <source>
        <dbReference type="PROSITE" id="PS50112"/>
    </source>
</evidence>
<dbReference type="Pfam" id="PF00989">
    <property type="entry name" value="PAS"/>
    <property type="match status" value="1"/>
</dbReference>
<dbReference type="AlphaFoldDB" id="A0A4W4HDH2"/>
<dbReference type="FunFam" id="3.30.450.20:FF:000035">
    <property type="entry name" value="Aryl hydrocarbon receptor"/>
    <property type="match status" value="1"/>
</dbReference>
<protein>
    <recommendedName>
        <fullName evidence="11">Aryl hydrocarbon receptor 2</fullName>
    </recommendedName>
</protein>
<evidence type="ECO:0000313" key="10">
    <source>
        <dbReference type="Proteomes" id="UP000314983"/>
    </source>
</evidence>
<reference evidence="10" key="1">
    <citation type="journal article" date="2014" name="Science">
        <title>Nonhuman genetics. Genomic basis for the convergent evolution of electric organs.</title>
        <authorList>
            <person name="Gallant J.R."/>
            <person name="Traeger L.L."/>
            <person name="Volkening J.D."/>
            <person name="Moffett H."/>
            <person name="Chen P.H."/>
            <person name="Novina C.D."/>
            <person name="Phillips G.N.Jr."/>
            <person name="Anand R."/>
            <person name="Wells G.B."/>
            <person name="Pinch M."/>
            <person name="Guth R."/>
            <person name="Unguez G.A."/>
            <person name="Albert J.S."/>
            <person name="Zakon H.H."/>
            <person name="Samanta M.P."/>
            <person name="Sussman M.R."/>
        </authorList>
    </citation>
    <scope>NUCLEOTIDE SEQUENCE [LARGE SCALE GENOMIC DNA]</scope>
</reference>
<evidence type="ECO:0000256" key="5">
    <source>
        <dbReference type="ARBA" id="ARBA00023163"/>
    </source>
</evidence>
<comment type="subcellular location">
    <subcellularLocation>
        <location evidence="1">Nucleus</location>
    </subcellularLocation>
</comment>
<dbReference type="GO" id="GO:0034751">
    <property type="term" value="C:aryl hydrocarbon receptor complex"/>
    <property type="evidence" value="ECO:0007669"/>
    <property type="project" value="TreeGrafter"/>
</dbReference>
<evidence type="ECO:0000256" key="6">
    <source>
        <dbReference type="ARBA" id="ARBA00023242"/>
    </source>
</evidence>
<keyword evidence="3" id="KW-0238">DNA-binding</keyword>
<dbReference type="InterPro" id="IPR035965">
    <property type="entry name" value="PAS-like_dom_sf"/>
</dbReference>
<accession>A0A4W4HDH2</accession>
<dbReference type="InterPro" id="IPR039091">
    <property type="entry name" value="AHR/AHRR"/>
</dbReference>
<feature type="domain" description="PAS" evidence="7">
    <location>
        <begin position="113"/>
        <end position="176"/>
    </location>
</feature>
<dbReference type="Ensembl" id="ENSEEET00000048626.2">
    <property type="protein sequence ID" value="ENSEEEP00000048096.2"/>
    <property type="gene ID" value="ENSEEEG00000022439.2"/>
</dbReference>
<keyword evidence="10" id="KW-1185">Reference proteome</keyword>
<dbReference type="GO" id="GO:0046983">
    <property type="term" value="F:protein dimerization activity"/>
    <property type="evidence" value="ECO:0007669"/>
    <property type="project" value="InterPro"/>
</dbReference>
<dbReference type="Gene3D" id="3.30.450.20">
    <property type="entry name" value="PAS domain"/>
    <property type="match status" value="2"/>
</dbReference>
<dbReference type="GO" id="GO:0005634">
    <property type="term" value="C:nucleus"/>
    <property type="evidence" value="ECO:0007669"/>
    <property type="project" value="UniProtKB-SubCell"/>
</dbReference>
<dbReference type="InterPro" id="IPR013767">
    <property type="entry name" value="PAS_fold"/>
</dbReference>
<dbReference type="GO" id="GO:0048513">
    <property type="term" value="P:animal organ development"/>
    <property type="evidence" value="ECO:0007669"/>
    <property type="project" value="UniProtKB-ARBA"/>
</dbReference>
<dbReference type="InterPro" id="IPR000014">
    <property type="entry name" value="PAS"/>
</dbReference>
<dbReference type="GeneTree" id="ENSGT00940000154486"/>
<dbReference type="SUPFAM" id="SSF47459">
    <property type="entry name" value="HLH, helix-loop-helix DNA-binding domain"/>
    <property type="match status" value="1"/>
</dbReference>
<dbReference type="SMART" id="SM00091">
    <property type="entry name" value="PAS"/>
    <property type="match status" value="2"/>
</dbReference>
<name>A0A4W4HDH2_ELEEL</name>
<reference evidence="10" key="2">
    <citation type="journal article" date="2017" name="Sci. Adv.">
        <title>A tail of two voltages: Proteomic comparison of the three electric organs of the electric eel.</title>
        <authorList>
            <person name="Traeger L.L."/>
            <person name="Sabat G."/>
            <person name="Barrett-Wilt G.A."/>
            <person name="Wells G.B."/>
            <person name="Sussman M.R."/>
        </authorList>
    </citation>
    <scope>NUCLEOTIDE SEQUENCE [LARGE SCALE GENOMIC DNA]</scope>
</reference>
<dbReference type="InterPro" id="IPR011598">
    <property type="entry name" value="bHLH_dom"/>
</dbReference>
<dbReference type="Gene3D" id="4.10.280.10">
    <property type="entry name" value="Helix-loop-helix DNA-binding domain"/>
    <property type="match status" value="1"/>
</dbReference>
<reference evidence="9" key="3">
    <citation type="submission" date="2020-05" db="EMBL/GenBank/DDBJ databases">
        <title>Electrophorus electricus (electric eel) genome, fEleEle1, primary haplotype.</title>
        <authorList>
            <person name="Myers G."/>
            <person name="Meyer A."/>
            <person name="Fedrigo O."/>
            <person name="Formenti G."/>
            <person name="Rhie A."/>
            <person name="Tracey A."/>
            <person name="Sims Y."/>
            <person name="Jarvis E.D."/>
        </authorList>
    </citation>
    <scope>NUCLEOTIDE SEQUENCE [LARGE SCALE GENOMIC DNA]</scope>
</reference>
<dbReference type="PANTHER" id="PTHR10649:SF17">
    <property type="entry name" value="ARYL HYDROCARBON RECEPTOR 2"/>
    <property type="match status" value="1"/>
</dbReference>